<evidence type="ECO:0000313" key="2">
    <source>
        <dbReference type="EMBL" id="VDM74069.1"/>
    </source>
</evidence>
<dbReference type="InterPro" id="IPR028108">
    <property type="entry name" value="DUF4505"/>
</dbReference>
<dbReference type="Pfam" id="PF14956">
    <property type="entry name" value="DUF4505"/>
    <property type="match status" value="1"/>
</dbReference>
<feature type="non-terminal residue" evidence="2">
    <location>
        <position position="1"/>
    </location>
</feature>
<dbReference type="AlphaFoldDB" id="A0A3P7J307"/>
<organism evidence="2 3">
    <name type="scientific">Strongylus vulgaris</name>
    <name type="common">Blood worm</name>
    <dbReference type="NCBI Taxonomy" id="40348"/>
    <lineage>
        <taxon>Eukaryota</taxon>
        <taxon>Metazoa</taxon>
        <taxon>Ecdysozoa</taxon>
        <taxon>Nematoda</taxon>
        <taxon>Chromadorea</taxon>
        <taxon>Rhabditida</taxon>
        <taxon>Rhabditina</taxon>
        <taxon>Rhabditomorpha</taxon>
        <taxon>Strongyloidea</taxon>
        <taxon>Strongylidae</taxon>
        <taxon>Strongylus</taxon>
    </lineage>
</organism>
<evidence type="ECO:0000256" key="1">
    <source>
        <dbReference type="ARBA" id="ARBA00006322"/>
    </source>
</evidence>
<keyword evidence="3" id="KW-1185">Reference proteome</keyword>
<dbReference type="PANTHER" id="PTHR31449">
    <property type="entry name" value="UPF0598 PROTEIN C8ORF82"/>
    <property type="match status" value="1"/>
</dbReference>
<sequence length="155" mass="17933">DFPYISRCGLERNYLRCDDRPIVFTDFQNDGKALRIGQSARTYPFEPTSLSMLSNGRLYHNSPFCDYALIMSKTADRLFPLFTFDEHGYPIVFRWKGEVYTLNNEIRKMNKYVILAEEISRMSAPGAPKKHRHSNDYGASTSTQKLSNNELFVTV</sequence>
<dbReference type="EMBL" id="UYYB01034016">
    <property type="protein sequence ID" value="VDM74069.1"/>
    <property type="molecule type" value="Genomic_DNA"/>
</dbReference>
<protein>
    <submittedName>
        <fullName evidence="2">Uncharacterized protein</fullName>
    </submittedName>
</protein>
<dbReference type="OrthoDB" id="10260024at2759"/>
<dbReference type="Proteomes" id="UP000270094">
    <property type="component" value="Unassembled WGS sequence"/>
</dbReference>
<comment type="similarity">
    <text evidence="1">Belongs to the UPF0598 family.</text>
</comment>
<name>A0A3P7J307_STRVU</name>
<gene>
    <name evidence="2" type="ORF">SVUK_LOCUS9067</name>
</gene>
<dbReference type="PANTHER" id="PTHR31449:SF3">
    <property type="entry name" value="UPF0598 PROTEIN C8ORF82"/>
    <property type="match status" value="1"/>
</dbReference>
<evidence type="ECO:0000313" key="3">
    <source>
        <dbReference type="Proteomes" id="UP000270094"/>
    </source>
</evidence>
<reference evidence="2 3" key="1">
    <citation type="submission" date="2018-11" db="EMBL/GenBank/DDBJ databases">
        <authorList>
            <consortium name="Pathogen Informatics"/>
        </authorList>
    </citation>
    <scope>NUCLEOTIDE SEQUENCE [LARGE SCALE GENOMIC DNA]</scope>
</reference>
<proteinExistence type="inferred from homology"/>
<accession>A0A3P7J307</accession>